<feature type="transmembrane region" description="Helical" evidence="3">
    <location>
        <begin position="431"/>
        <end position="453"/>
    </location>
</feature>
<keyword evidence="2" id="KW-0378">Hydrolase</keyword>
<dbReference type="PANTHER" id="PTHR43763:SF6">
    <property type="entry name" value="XAA-PRO AMINOPEPTIDASE 1"/>
    <property type="match status" value="1"/>
</dbReference>
<evidence type="ECO:0000256" key="2">
    <source>
        <dbReference type="ARBA" id="ARBA00022801"/>
    </source>
</evidence>
<dbReference type="Pfam" id="PF16189">
    <property type="entry name" value="Creatinase_N_2"/>
    <property type="match status" value="1"/>
</dbReference>
<dbReference type="Gene3D" id="3.90.230.10">
    <property type="entry name" value="Creatinase/methionine aminopeptidase superfamily"/>
    <property type="match status" value="1"/>
</dbReference>
<keyword evidence="3" id="KW-0812">Transmembrane</keyword>
<dbReference type="InterPro" id="IPR000994">
    <property type="entry name" value="Pept_M24"/>
</dbReference>
<sequence length="599" mass="67189">MDFLGKLGVIREKMRGNGVGAVVLPSADPHQSPSVSAHWKTVQWLTGFSGSLAICIISADAAALWTDGRYLLQAQRELEGKDVEIYISSDPDAPDYTQWICGHIKDGETAVVDKSLISAAEYNSVSQKLALKNIKIDDYDDYVGEFWKERPPISREPLFELADAYAGVSRKAKAESVRAKMREKQADCYIASSLDAVAWLTNLRGGDNPIYPLFHSYLLFTEENIWLCAELSKVGADIAEKLKSDGFRLCGLNDIFALAAVETVGKRVYLDRYKTSARLCDSLPQKSSVVEGIDLITSIKSKKSEAERENIRLSNIKECVALCRLIKYIKENVGKSAMDEYGIGQKVNEFRAMDPLFMRPANVPIVAVSENAALPHYKPRQGASRAIEPNGFLLFDLCAHYYTGSTDITRTIQIGPLSDEMRRDYTNVLKAHISLATLVFPFGTTGFVIDGIVKSHQWRRRMNYDTGTGHGIGYCLDIHEGPCKIVSEFSPLFPYAMTVPLDVGMLFSNEPGVYKKGRFGVRLENNIMVREDCVNEFGRFLKFETLTYCPFERGAIVKEMLTEEELEWLNAYHRKTYVILSPCLNAEEKAWLKNETAEM</sequence>
<protein>
    <submittedName>
        <fullName evidence="7">M24 family metallopeptidase</fullName>
    </submittedName>
</protein>
<dbReference type="GO" id="GO:0016787">
    <property type="term" value="F:hydrolase activity"/>
    <property type="evidence" value="ECO:0007669"/>
    <property type="project" value="UniProtKB-KW"/>
</dbReference>
<evidence type="ECO:0000256" key="3">
    <source>
        <dbReference type="SAM" id="Phobius"/>
    </source>
</evidence>
<evidence type="ECO:0000259" key="4">
    <source>
        <dbReference type="Pfam" id="PF00557"/>
    </source>
</evidence>
<feature type="domain" description="Creatinase N-terminal" evidence="5">
    <location>
        <begin position="10"/>
        <end position="133"/>
    </location>
</feature>
<dbReference type="Pfam" id="PF01321">
    <property type="entry name" value="Creatinase_N"/>
    <property type="match status" value="1"/>
</dbReference>
<dbReference type="InterPro" id="IPR032416">
    <property type="entry name" value="Peptidase_M24_C"/>
</dbReference>
<organism evidence="7 8">
    <name type="scientific">Cloacibacillus evryensis</name>
    <dbReference type="NCBI Taxonomy" id="508460"/>
    <lineage>
        <taxon>Bacteria</taxon>
        <taxon>Thermotogati</taxon>
        <taxon>Synergistota</taxon>
        <taxon>Synergistia</taxon>
        <taxon>Synergistales</taxon>
        <taxon>Synergistaceae</taxon>
        <taxon>Cloacibacillus</taxon>
    </lineage>
</organism>
<dbReference type="InterPro" id="IPR050422">
    <property type="entry name" value="X-Pro_aminopeptidase_P"/>
</dbReference>
<dbReference type="SUPFAM" id="SSF55920">
    <property type="entry name" value="Creatinase/aminopeptidase"/>
    <property type="match status" value="1"/>
</dbReference>
<feature type="domain" description="Peptidase M24 C-terminal" evidence="6">
    <location>
        <begin position="540"/>
        <end position="598"/>
    </location>
</feature>
<proteinExistence type="predicted"/>
<dbReference type="InterPro" id="IPR036005">
    <property type="entry name" value="Creatinase/aminopeptidase-like"/>
</dbReference>
<feature type="domain" description="Peptidase M24" evidence="4">
    <location>
        <begin position="310"/>
        <end position="531"/>
    </location>
</feature>
<comment type="caution">
    <text evidence="7">The sequence shown here is derived from an EMBL/GenBank/DDBJ whole genome shotgun (WGS) entry which is preliminary data.</text>
</comment>
<keyword evidence="3" id="KW-0472">Membrane</keyword>
<name>A0AAW5K9W0_9BACT</name>
<evidence type="ECO:0000259" key="5">
    <source>
        <dbReference type="Pfam" id="PF01321"/>
    </source>
</evidence>
<keyword evidence="1" id="KW-0479">Metal-binding</keyword>
<dbReference type="GeneID" id="95755343"/>
<dbReference type="SUPFAM" id="SSF53092">
    <property type="entry name" value="Creatinase/prolidase N-terminal domain"/>
    <property type="match status" value="1"/>
</dbReference>
<reference evidence="7 8" key="1">
    <citation type="submission" date="2022-06" db="EMBL/GenBank/DDBJ databases">
        <title>Isolation of gut microbiota from human fecal samples.</title>
        <authorList>
            <person name="Pamer E.G."/>
            <person name="Barat B."/>
            <person name="Waligurski E."/>
            <person name="Medina S."/>
            <person name="Paddock L."/>
            <person name="Mostad J."/>
        </authorList>
    </citation>
    <scope>NUCLEOTIDE SEQUENCE [LARGE SCALE GENOMIC DNA]</scope>
    <source>
        <strain evidence="7 8">DFI.9.90</strain>
    </source>
</reference>
<dbReference type="InterPro" id="IPR029149">
    <property type="entry name" value="Creatin/AminoP/Spt16_N"/>
</dbReference>
<evidence type="ECO:0000313" key="8">
    <source>
        <dbReference type="Proteomes" id="UP001205919"/>
    </source>
</evidence>
<dbReference type="InterPro" id="IPR000587">
    <property type="entry name" value="Creatinase_N"/>
</dbReference>
<dbReference type="EMBL" id="JANFYT010000032">
    <property type="protein sequence ID" value="MCQ4815313.1"/>
    <property type="molecule type" value="Genomic_DNA"/>
</dbReference>
<dbReference type="GO" id="GO:0046872">
    <property type="term" value="F:metal ion binding"/>
    <property type="evidence" value="ECO:0007669"/>
    <property type="project" value="UniProtKB-KW"/>
</dbReference>
<evidence type="ECO:0000259" key="6">
    <source>
        <dbReference type="Pfam" id="PF16188"/>
    </source>
</evidence>
<dbReference type="GO" id="GO:0005737">
    <property type="term" value="C:cytoplasm"/>
    <property type="evidence" value="ECO:0007669"/>
    <property type="project" value="UniProtKB-ARBA"/>
</dbReference>
<dbReference type="Pfam" id="PF16188">
    <property type="entry name" value="Peptidase_M24_C"/>
    <property type="match status" value="1"/>
</dbReference>
<dbReference type="RefSeq" id="WP_008709616.1">
    <property type="nucleotide sequence ID" value="NZ_CABKQM010000003.1"/>
</dbReference>
<gene>
    <name evidence="7" type="ORF">NE630_12815</name>
</gene>
<keyword evidence="3" id="KW-1133">Transmembrane helix</keyword>
<keyword evidence="8" id="KW-1185">Reference proteome</keyword>
<dbReference type="Gene3D" id="3.40.350.10">
    <property type="entry name" value="Creatinase/prolidase N-terminal domain"/>
    <property type="match status" value="2"/>
</dbReference>
<dbReference type="Pfam" id="PF00557">
    <property type="entry name" value="Peptidase_M24"/>
    <property type="match status" value="1"/>
</dbReference>
<dbReference type="PANTHER" id="PTHR43763">
    <property type="entry name" value="XAA-PRO AMINOPEPTIDASE 1"/>
    <property type="match status" value="1"/>
</dbReference>
<evidence type="ECO:0000313" key="7">
    <source>
        <dbReference type="EMBL" id="MCQ4815313.1"/>
    </source>
</evidence>
<dbReference type="Proteomes" id="UP001205919">
    <property type="component" value="Unassembled WGS sequence"/>
</dbReference>
<dbReference type="AlphaFoldDB" id="A0AAW5K9W0"/>
<evidence type="ECO:0000256" key="1">
    <source>
        <dbReference type="ARBA" id="ARBA00022723"/>
    </source>
</evidence>
<accession>A0AAW5K9W0</accession>